<evidence type="ECO:0000313" key="2">
    <source>
        <dbReference type="Proteomes" id="UP001311232"/>
    </source>
</evidence>
<gene>
    <name evidence="1" type="ORF">CRENBAI_014005</name>
</gene>
<reference evidence="1 2" key="1">
    <citation type="submission" date="2021-06" db="EMBL/GenBank/DDBJ databases">
        <authorList>
            <person name="Palmer J.M."/>
        </authorList>
    </citation>
    <scope>NUCLEOTIDE SEQUENCE [LARGE SCALE GENOMIC DNA]</scope>
    <source>
        <strain evidence="1 2">MEX-2019</strain>
        <tissue evidence="1">Muscle</tissue>
    </source>
</reference>
<dbReference type="Proteomes" id="UP001311232">
    <property type="component" value="Unassembled WGS sequence"/>
</dbReference>
<dbReference type="EMBL" id="JAHHUM010002866">
    <property type="protein sequence ID" value="KAK5600651.1"/>
    <property type="molecule type" value="Genomic_DNA"/>
</dbReference>
<keyword evidence="2" id="KW-1185">Reference proteome</keyword>
<accession>A0AAV9QVG3</accession>
<organism evidence="1 2">
    <name type="scientific">Crenichthys baileyi</name>
    <name type="common">White River springfish</name>
    <dbReference type="NCBI Taxonomy" id="28760"/>
    <lineage>
        <taxon>Eukaryota</taxon>
        <taxon>Metazoa</taxon>
        <taxon>Chordata</taxon>
        <taxon>Craniata</taxon>
        <taxon>Vertebrata</taxon>
        <taxon>Euteleostomi</taxon>
        <taxon>Actinopterygii</taxon>
        <taxon>Neopterygii</taxon>
        <taxon>Teleostei</taxon>
        <taxon>Neoteleostei</taxon>
        <taxon>Acanthomorphata</taxon>
        <taxon>Ovalentaria</taxon>
        <taxon>Atherinomorphae</taxon>
        <taxon>Cyprinodontiformes</taxon>
        <taxon>Goodeidae</taxon>
        <taxon>Crenichthys</taxon>
    </lineage>
</organism>
<dbReference type="AlphaFoldDB" id="A0AAV9QVG3"/>
<feature type="non-terminal residue" evidence="1">
    <location>
        <position position="1"/>
    </location>
</feature>
<name>A0AAV9QVG3_9TELE</name>
<proteinExistence type="predicted"/>
<sequence length="115" mass="13144">KAVPKAVHDDLKPKYSQLHTKCDNLRMDIIKLKAENEQLKAMIRTTQFSFASLKCKPAQLLFFTGLTSALFNWVLQMVKDIVEVVCGSLSLEDHLLGILMKLRLGMLTKMTFQKF</sequence>
<evidence type="ECO:0000313" key="1">
    <source>
        <dbReference type="EMBL" id="KAK5600651.1"/>
    </source>
</evidence>
<comment type="caution">
    <text evidence="1">The sequence shown here is derived from an EMBL/GenBank/DDBJ whole genome shotgun (WGS) entry which is preliminary data.</text>
</comment>
<protein>
    <submittedName>
        <fullName evidence="1">Uncharacterized protein</fullName>
    </submittedName>
</protein>